<gene>
    <name evidence="10" type="ORF">GN244_ATG13892</name>
</gene>
<evidence type="ECO:0000256" key="2">
    <source>
        <dbReference type="ARBA" id="ARBA00009105"/>
    </source>
</evidence>
<evidence type="ECO:0000256" key="8">
    <source>
        <dbReference type="ARBA" id="ARBA00023136"/>
    </source>
</evidence>
<sequence length="420" mass="48075">MVGYVDTSRKRAFHRFVFRQNTDVSGTPHPDSSFYRRGKQFDLDISRDRAVLLCMHDEVLALGVSLVRELRCLGNQELIQVYHCGSEELSDDAIDLLFTVDDRLEIVDVCSDLASREVITDKMAGKFRNWWIKPLAVYHTDVRHVILMDVNDIVIKNPVILRDLEEYNKTGTTFFYDRVHSHCNEFVNGGDGDGKYLPKLFSNFPYDQFNVTGGENPSKHVLESFAYTGARRANGMDIMLWFITKERFRFRYSFGDKETFWLSFEMAHVPYSFSPWGVSVVSSSPNKDAEKYPDSLCGCILQYLPDSGLEAEMLYVNGKALLDPYPEGIEMATKMRSNNMFNTAPALMTPRQERQVLNKSNHPETKFSSECLIGLGGVPLPQEFAGHLLRRRLFYLGAATGVFGALQHRETYEMRQLLEV</sequence>
<evidence type="ECO:0000256" key="1">
    <source>
        <dbReference type="ARBA" id="ARBA00004606"/>
    </source>
</evidence>
<accession>A0A833SJ17</accession>
<keyword evidence="5" id="KW-0812">Transmembrane</keyword>
<evidence type="ECO:0000313" key="11">
    <source>
        <dbReference type="Proteomes" id="UP000602510"/>
    </source>
</evidence>
<organism evidence="10 11">
    <name type="scientific">Phytophthora infestans</name>
    <name type="common">Potato late blight agent</name>
    <name type="synonym">Botrytis infestans</name>
    <dbReference type="NCBI Taxonomy" id="4787"/>
    <lineage>
        <taxon>Eukaryota</taxon>
        <taxon>Sar</taxon>
        <taxon>Stramenopiles</taxon>
        <taxon>Oomycota</taxon>
        <taxon>Peronosporomycetes</taxon>
        <taxon>Peronosporales</taxon>
        <taxon>Peronosporaceae</taxon>
        <taxon>Phytophthora</taxon>
    </lineage>
</organism>
<keyword evidence="7" id="KW-1133">Transmembrane helix</keyword>
<comment type="subcellular location">
    <subcellularLocation>
        <location evidence="1">Membrane</location>
        <topology evidence="1">Single-pass type II membrane protein</topology>
    </subcellularLocation>
</comment>
<dbReference type="GO" id="GO:0016020">
    <property type="term" value="C:membrane"/>
    <property type="evidence" value="ECO:0007669"/>
    <property type="project" value="UniProtKB-SubCell"/>
</dbReference>
<comment type="caution">
    <text evidence="10">The sequence shown here is derived from an EMBL/GenBank/DDBJ whole genome shotgun (WGS) entry which is preliminary data.</text>
</comment>
<keyword evidence="4 10" id="KW-0808">Transferase</keyword>
<evidence type="ECO:0000313" key="10">
    <source>
        <dbReference type="EMBL" id="KAF4034163.1"/>
    </source>
</evidence>
<dbReference type="Pfam" id="PF11051">
    <property type="entry name" value="Mannosyl_trans3"/>
    <property type="match status" value="1"/>
</dbReference>
<comment type="similarity">
    <text evidence="2">Belongs to the MNN1/MNT family.</text>
</comment>
<dbReference type="GO" id="GO:0005794">
    <property type="term" value="C:Golgi apparatus"/>
    <property type="evidence" value="ECO:0007669"/>
    <property type="project" value="TreeGrafter"/>
</dbReference>
<name>A0A833SJ17_PHYIN</name>
<evidence type="ECO:0000256" key="9">
    <source>
        <dbReference type="ARBA" id="ARBA00023180"/>
    </source>
</evidence>
<dbReference type="GO" id="GO:0000033">
    <property type="term" value="F:alpha-1,3-mannosyltransferase activity"/>
    <property type="evidence" value="ECO:0007669"/>
    <property type="project" value="TreeGrafter"/>
</dbReference>
<keyword evidence="11" id="KW-1185">Reference proteome</keyword>
<evidence type="ECO:0000256" key="7">
    <source>
        <dbReference type="ARBA" id="ARBA00022989"/>
    </source>
</evidence>
<proteinExistence type="inferred from homology"/>
<dbReference type="Proteomes" id="UP000602510">
    <property type="component" value="Unassembled WGS sequence"/>
</dbReference>
<keyword evidence="6" id="KW-0735">Signal-anchor</keyword>
<dbReference type="PANTHER" id="PTHR31392">
    <property type="entry name" value="ALPHA-1,3-MANNOSYLTRANSFERASE MNN1-RELATED"/>
    <property type="match status" value="1"/>
</dbReference>
<dbReference type="AlphaFoldDB" id="A0A833SJ17"/>
<keyword evidence="8" id="KW-0472">Membrane</keyword>
<dbReference type="EMBL" id="WSZM01000381">
    <property type="protein sequence ID" value="KAF4034163.1"/>
    <property type="molecule type" value="Genomic_DNA"/>
</dbReference>
<keyword evidence="3 10" id="KW-0328">Glycosyltransferase</keyword>
<protein>
    <submittedName>
        <fullName evidence="10">Putative Mannosyltransferase</fullName>
    </submittedName>
</protein>
<evidence type="ECO:0000256" key="3">
    <source>
        <dbReference type="ARBA" id="ARBA00022676"/>
    </source>
</evidence>
<evidence type="ECO:0000256" key="5">
    <source>
        <dbReference type="ARBA" id="ARBA00022692"/>
    </source>
</evidence>
<dbReference type="GO" id="GO:0006493">
    <property type="term" value="P:protein O-linked glycosylation"/>
    <property type="evidence" value="ECO:0007669"/>
    <property type="project" value="TreeGrafter"/>
</dbReference>
<dbReference type="InterPro" id="IPR022751">
    <property type="entry name" value="Alpha_mannosyltransferase"/>
</dbReference>
<evidence type="ECO:0000256" key="6">
    <source>
        <dbReference type="ARBA" id="ARBA00022968"/>
    </source>
</evidence>
<keyword evidence="9" id="KW-0325">Glycoprotein</keyword>
<evidence type="ECO:0000256" key="4">
    <source>
        <dbReference type="ARBA" id="ARBA00022679"/>
    </source>
</evidence>
<reference evidence="10" key="1">
    <citation type="submission" date="2020-04" db="EMBL/GenBank/DDBJ databases">
        <title>Hybrid Assembly of Korean Phytophthora infestans isolates.</title>
        <authorList>
            <person name="Prokchorchik M."/>
            <person name="Lee Y."/>
            <person name="Seo J."/>
            <person name="Cho J.-H."/>
            <person name="Park Y.-E."/>
            <person name="Jang D.-C."/>
            <person name="Im J.-S."/>
            <person name="Choi J.-G."/>
            <person name="Park H.-J."/>
            <person name="Lee G.-B."/>
            <person name="Lee Y.-G."/>
            <person name="Hong S.-Y."/>
            <person name="Cho K."/>
            <person name="Sohn K.H."/>
        </authorList>
    </citation>
    <scope>NUCLEOTIDE SEQUENCE</scope>
    <source>
        <strain evidence="10">KR_1_A1</strain>
    </source>
</reference>
<dbReference type="PANTHER" id="PTHR31392:SF1">
    <property type="entry name" value="ALPHA-1,3-MANNOSYLTRANSFERASE MNN1-RELATED"/>
    <property type="match status" value="1"/>
</dbReference>